<keyword evidence="3" id="KW-0285">Flavoprotein</keyword>
<keyword evidence="4" id="KW-0274">FAD</keyword>
<reference evidence="8 9" key="1">
    <citation type="submission" date="2020-01" db="EMBL/GenBank/DDBJ databases">
        <authorList>
            <person name="Palmer J.M."/>
        </authorList>
    </citation>
    <scope>NUCLEOTIDE SEQUENCE [LARGE SCALE GENOMIC DNA]</scope>
    <source>
        <strain evidence="8 9">TWF970</strain>
    </source>
</reference>
<evidence type="ECO:0000256" key="2">
    <source>
        <dbReference type="ARBA" id="ARBA00010989"/>
    </source>
</evidence>
<evidence type="ECO:0000313" key="8">
    <source>
        <dbReference type="EMBL" id="KAF3289376.1"/>
    </source>
</evidence>
<comment type="similarity">
    <text evidence="2">Belongs to the MSOX/MTOX family.</text>
</comment>
<organism evidence="8 9">
    <name type="scientific">Orbilia oligospora</name>
    <name type="common">Nematode-trapping fungus</name>
    <name type="synonym">Arthrobotrys oligospora</name>
    <dbReference type="NCBI Taxonomy" id="2813651"/>
    <lineage>
        <taxon>Eukaryota</taxon>
        <taxon>Fungi</taxon>
        <taxon>Dikarya</taxon>
        <taxon>Ascomycota</taxon>
        <taxon>Pezizomycotina</taxon>
        <taxon>Orbiliomycetes</taxon>
        <taxon>Orbiliales</taxon>
        <taxon>Orbiliaceae</taxon>
        <taxon>Orbilia</taxon>
    </lineage>
</organism>
<dbReference type="GO" id="GO:0008115">
    <property type="term" value="F:sarcosine oxidase activity"/>
    <property type="evidence" value="ECO:0007669"/>
    <property type="project" value="TreeGrafter"/>
</dbReference>
<name>A0A7C8RJT6_ORBOL</name>
<evidence type="ECO:0000256" key="5">
    <source>
        <dbReference type="ARBA" id="ARBA00023002"/>
    </source>
</evidence>
<dbReference type="InterPro" id="IPR006076">
    <property type="entry name" value="FAD-dep_OxRdtase"/>
</dbReference>
<evidence type="ECO:0000256" key="4">
    <source>
        <dbReference type="ARBA" id="ARBA00022827"/>
    </source>
</evidence>
<evidence type="ECO:0000259" key="7">
    <source>
        <dbReference type="Pfam" id="PF01266"/>
    </source>
</evidence>
<dbReference type="OrthoDB" id="424974at2759"/>
<dbReference type="InterPro" id="IPR036188">
    <property type="entry name" value="FAD/NAD-bd_sf"/>
</dbReference>
<dbReference type="GO" id="GO:0050660">
    <property type="term" value="F:flavin adenine dinucleotide binding"/>
    <property type="evidence" value="ECO:0007669"/>
    <property type="project" value="InterPro"/>
</dbReference>
<accession>A0A7C8RJT6</accession>
<evidence type="ECO:0000256" key="3">
    <source>
        <dbReference type="ARBA" id="ARBA00022630"/>
    </source>
</evidence>
<feature type="domain" description="FAD dependent oxidoreductase" evidence="7">
    <location>
        <begin position="8"/>
        <end position="390"/>
    </location>
</feature>
<dbReference type="EMBL" id="JAABOJ010000002">
    <property type="protein sequence ID" value="KAF3289376.1"/>
    <property type="molecule type" value="Genomic_DNA"/>
</dbReference>
<comment type="caution">
    <text evidence="8">The sequence shown here is derived from an EMBL/GenBank/DDBJ whole genome shotgun (WGS) entry which is preliminary data.</text>
</comment>
<evidence type="ECO:0000256" key="1">
    <source>
        <dbReference type="ARBA" id="ARBA00001974"/>
    </source>
</evidence>
<dbReference type="SUPFAM" id="SSF51905">
    <property type="entry name" value="FAD/NAD(P)-binding domain"/>
    <property type="match status" value="1"/>
</dbReference>
<feature type="region of interest" description="Disordered" evidence="6">
    <location>
        <begin position="440"/>
        <end position="466"/>
    </location>
</feature>
<proteinExistence type="inferred from homology"/>
<dbReference type="PANTHER" id="PTHR10961:SF7">
    <property type="entry name" value="FAD DEPENDENT OXIDOREDUCTASE DOMAIN-CONTAINING PROTEIN"/>
    <property type="match status" value="1"/>
</dbReference>
<sequence length="466" mass="52041">MKEDEVFDVVVVGGGPVGLATAYEVAKTGSKVIVLEQNNFFNHAGSSGDLARMFRTMYTESFMADLAKESMSLWDDLERESSTSLRWMSGLLNFGDKDLGENSPEGTLLDPIKHLTRLQMAYKKLTVEEIQKRYPFKGLPSDWVGVYAPDNGVINVQLLLRTLLSLAKDYGAETKQNTQVKEIRLSESHSNIWEIHTIRHEKDPVVFKAKKIVIASGAYVNHVLKPSYGISLDLCIWEMVANYFNCNAGPNGTIFPSMWFQFAPPDENKRSQLFYGFPTLPWGPPNVVRIAVDAASNRIKDPKDRKTSVVNPDDIHDTQEFIKKHIVGVDSTVPAFTLSCLQTNVFDNMFVLDYIPEEYLRGGPKDSVVVFTAGWAMKFVPLLGKALADMALHGKSEYARGEFSITRKGVKGETIIVDHSKPQNMAESFPCLNLEEGEVQSFGARPQQASGSSMRSRRPHTTSTEQ</sequence>
<protein>
    <recommendedName>
        <fullName evidence="7">FAD dependent oxidoreductase domain-containing protein</fullName>
    </recommendedName>
</protein>
<keyword evidence="5" id="KW-0560">Oxidoreductase</keyword>
<dbReference type="InterPro" id="IPR045170">
    <property type="entry name" value="MTOX"/>
</dbReference>
<gene>
    <name evidence="8" type="ORF">TWF970_003157</name>
</gene>
<evidence type="ECO:0000313" key="9">
    <source>
        <dbReference type="Proteomes" id="UP000474640"/>
    </source>
</evidence>
<evidence type="ECO:0000256" key="6">
    <source>
        <dbReference type="SAM" id="MobiDB-lite"/>
    </source>
</evidence>
<dbReference type="PANTHER" id="PTHR10961">
    <property type="entry name" value="PEROXISOMAL SARCOSINE OXIDASE"/>
    <property type="match status" value="1"/>
</dbReference>
<dbReference type="Gene3D" id="3.50.50.60">
    <property type="entry name" value="FAD/NAD(P)-binding domain"/>
    <property type="match status" value="1"/>
</dbReference>
<comment type="cofactor">
    <cofactor evidence="1">
        <name>FAD</name>
        <dbReference type="ChEBI" id="CHEBI:57692"/>
    </cofactor>
</comment>
<dbReference type="Pfam" id="PF01266">
    <property type="entry name" value="DAO"/>
    <property type="match status" value="1"/>
</dbReference>
<dbReference type="AlphaFoldDB" id="A0A7C8RJT6"/>
<dbReference type="Proteomes" id="UP000474640">
    <property type="component" value="Unassembled WGS sequence"/>
</dbReference>
<dbReference type="Gene3D" id="3.30.9.10">
    <property type="entry name" value="D-Amino Acid Oxidase, subunit A, domain 2"/>
    <property type="match status" value="1"/>
</dbReference>